<dbReference type="InterPro" id="IPR027417">
    <property type="entry name" value="P-loop_NTPase"/>
</dbReference>
<dbReference type="InterPro" id="IPR050905">
    <property type="entry name" value="Plant_NBS-LRR"/>
</dbReference>
<dbReference type="FunFam" id="3.40.50.300:FF:001091">
    <property type="entry name" value="Probable disease resistance protein At1g61300"/>
    <property type="match status" value="1"/>
</dbReference>
<evidence type="ECO:0000313" key="4">
    <source>
        <dbReference type="Proteomes" id="UP000694886"/>
    </source>
</evidence>
<reference evidence="4" key="1">
    <citation type="journal article" date="1997" name="Nucleic Acids Res.">
        <title>tRNAscan-SE: a program for improved detection of transfer RNA genes in genomic sequence.</title>
        <authorList>
            <person name="Lowe T.M."/>
            <person name="Eddy S.R."/>
        </authorList>
    </citation>
    <scope>NUCLEOTIDE SEQUENCE [LARGE SCALE GENOMIC DNA]</scope>
    <source>
        <strain evidence="4">r\B97-61/B2</strain>
    </source>
</reference>
<dbReference type="Pfam" id="PF00931">
    <property type="entry name" value="NB-ARC"/>
    <property type="match status" value="1"/>
</dbReference>
<proteinExistence type="predicted"/>
<dbReference type="PANTHER" id="PTHR33463">
    <property type="entry name" value="NB-ARC DOMAIN-CONTAINING PROTEIN-RELATED"/>
    <property type="match status" value="1"/>
</dbReference>
<dbReference type="GO" id="GO:0043531">
    <property type="term" value="F:ADP binding"/>
    <property type="evidence" value="ECO:0007669"/>
    <property type="project" value="InterPro"/>
</dbReference>
<dbReference type="RefSeq" id="XP_017979714.1">
    <property type="nucleotide sequence ID" value="XM_018124225.1"/>
</dbReference>
<name>A0AB32WL15_THECC</name>
<dbReference type="SUPFAM" id="SSF52540">
    <property type="entry name" value="P-loop containing nucleoside triphosphate hydrolases"/>
    <property type="match status" value="1"/>
</dbReference>
<keyword evidence="1" id="KW-0611">Plant defense</keyword>
<evidence type="ECO:0000256" key="2">
    <source>
        <dbReference type="SAM" id="Coils"/>
    </source>
</evidence>
<evidence type="ECO:0000256" key="1">
    <source>
        <dbReference type="ARBA" id="ARBA00022821"/>
    </source>
</evidence>
<dbReference type="InterPro" id="IPR002182">
    <property type="entry name" value="NB-ARC"/>
</dbReference>
<dbReference type="PRINTS" id="PR00364">
    <property type="entry name" value="DISEASERSIST"/>
</dbReference>
<dbReference type="GO" id="GO:0006952">
    <property type="term" value="P:defense response"/>
    <property type="evidence" value="ECO:0007669"/>
    <property type="project" value="UniProtKB-KW"/>
</dbReference>
<accession>A0AB32WL15</accession>
<feature type="coiled-coil region" evidence="2">
    <location>
        <begin position="8"/>
        <end position="42"/>
    </location>
</feature>
<dbReference type="Gene3D" id="3.40.50.300">
    <property type="entry name" value="P-loop containing nucleotide triphosphate hydrolases"/>
    <property type="match status" value="1"/>
</dbReference>
<protein>
    <submittedName>
        <fullName evidence="5">Disease resistance protein RFL1-like</fullName>
    </submittedName>
</protein>
<dbReference type="GeneID" id="108662723"/>
<dbReference type="KEGG" id="tcc:108662723"/>
<evidence type="ECO:0000313" key="5">
    <source>
        <dbReference type="RefSeq" id="XP_017979714.1"/>
    </source>
</evidence>
<organism evidence="4 5">
    <name type="scientific">Theobroma cacao</name>
    <name type="common">Cacao</name>
    <name type="synonym">Cocoa</name>
    <dbReference type="NCBI Taxonomy" id="3641"/>
    <lineage>
        <taxon>Eukaryota</taxon>
        <taxon>Viridiplantae</taxon>
        <taxon>Streptophyta</taxon>
        <taxon>Embryophyta</taxon>
        <taxon>Tracheophyta</taxon>
        <taxon>Spermatophyta</taxon>
        <taxon>Magnoliopsida</taxon>
        <taxon>eudicotyledons</taxon>
        <taxon>Gunneridae</taxon>
        <taxon>Pentapetalae</taxon>
        <taxon>rosids</taxon>
        <taxon>malvids</taxon>
        <taxon>Malvales</taxon>
        <taxon>Malvaceae</taxon>
        <taxon>Byttnerioideae</taxon>
        <taxon>Theobroma</taxon>
    </lineage>
</organism>
<dbReference type="AlphaFoldDB" id="A0AB32WL15"/>
<dbReference type="PANTHER" id="PTHR33463:SF187">
    <property type="entry name" value="AND NB-ARC DOMAIN DISEASE RESISTANCE PROTEIN, PUTATIVE-RELATED"/>
    <property type="match status" value="1"/>
</dbReference>
<evidence type="ECO:0000259" key="3">
    <source>
        <dbReference type="Pfam" id="PF00931"/>
    </source>
</evidence>
<reference evidence="5" key="2">
    <citation type="submission" date="2025-08" db="UniProtKB">
        <authorList>
            <consortium name="RefSeq"/>
        </authorList>
    </citation>
    <scope>IDENTIFICATION</scope>
</reference>
<sequence>MDFLLNKIDKHLDNHRSLDQNMKDLKRKLEDLNAMKEDTESRNRVELHPGKKLKKEVHLWLGNVERKNGEIQNLEQIVAESSTVSRGFHTENVLKMIKEVEELLQQGEFDQVGKAAENCMEEIWTCLMDDDIRKIGVWGMGGVGKTAIMKIINNQLLKEIKKFNSVIWITVSKEMNISKIQESISCAMGVTLPKDEPIRAGKLLEMLTKKGRYVLILDDLWDKLSPEEIGISEPSNGSKLVVTTRKLDVSLFRLSRSNNVHSSRTRCMEFVLGESR</sequence>
<gene>
    <name evidence="5" type="primary">LOC108662723</name>
</gene>
<dbReference type="Gramene" id="Tc07v2_t006650.1">
    <property type="protein sequence ID" value="Tc07v2_p006650.1"/>
    <property type="gene ID" value="Tc07v2_g006650"/>
</dbReference>
<keyword evidence="2" id="KW-0175">Coiled coil</keyword>
<feature type="domain" description="NB-ARC" evidence="3">
    <location>
        <begin position="117"/>
        <end position="256"/>
    </location>
</feature>
<dbReference type="Proteomes" id="UP000694886">
    <property type="component" value="Chromosome 7"/>
</dbReference>